<organism evidence="1 2">
    <name type="scientific">Chlamydia pecorum (strain ATCC VR-628 / DSM 29919 / E58)</name>
    <name type="common">Chlamydophila pecorum</name>
    <dbReference type="NCBI Taxonomy" id="331635"/>
    <lineage>
        <taxon>Bacteria</taxon>
        <taxon>Pseudomonadati</taxon>
        <taxon>Chlamydiota</taxon>
        <taxon>Chlamydiia</taxon>
        <taxon>Chlamydiales</taxon>
        <taxon>Chlamydiaceae</taxon>
        <taxon>Chlamydia/Chlamydophila group</taxon>
        <taxon>Chlamydia</taxon>
    </lineage>
</organism>
<accession>A0AA34WHQ0</accession>
<evidence type="ECO:0000313" key="1">
    <source>
        <dbReference type="EMBL" id="AEB41288.1"/>
    </source>
</evidence>
<dbReference type="AlphaFoldDB" id="A0AA34WHQ0"/>
<dbReference type="EMBL" id="CP002608">
    <property type="protein sequence ID" value="AEB41288.1"/>
    <property type="molecule type" value="Genomic_DNA"/>
</dbReference>
<name>A0AA34WHQ0_CHLPE</name>
<dbReference type="RefSeq" id="WP_013712366.1">
    <property type="nucleotide sequence ID" value="NC_015408.1"/>
</dbReference>
<protein>
    <submittedName>
        <fullName evidence="1">Uncharacterized protein</fullName>
    </submittedName>
</protein>
<keyword evidence="2" id="KW-1185">Reference proteome</keyword>
<dbReference type="Proteomes" id="UP000008305">
    <property type="component" value="Chromosome"/>
</dbReference>
<gene>
    <name evidence="1" type="ordered locus">G5S_0278</name>
</gene>
<sequence>MKRTWLSSLLFIALSFLGALPTLMVFSYHSRKASRWEALNSQILKLKTARDHQQRILRRNALLTKNRSNIDPERLAAASEKIVFLQKETKRLQSLPKHSLLAQSKEVWARKHALSKAPHLQWNHKKVHQDLVFLNFSQAIEADTEDIKAIFHLLDSQNNPEAPLAFFTYWEMTRHTTPLNNEVWLIQAEAISRWI</sequence>
<proteinExistence type="predicted"/>
<evidence type="ECO:0000313" key="2">
    <source>
        <dbReference type="Proteomes" id="UP000008305"/>
    </source>
</evidence>
<dbReference type="KEGG" id="cpm:G5S_0278"/>
<reference evidence="1 2" key="1">
    <citation type="journal article" date="2011" name="J. Bacteriol.">
        <title>Genome sequence of the obligate intracellular animal pathogen Chlamydia pecorum E58.</title>
        <authorList>
            <person name="Mojica S."/>
            <person name="Huot Creasy H."/>
            <person name="Daugherty S."/>
            <person name="Read T.D."/>
            <person name="Kim T."/>
            <person name="Kaltenboeck B."/>
            <person name="Bavoil P."/>
            <person name="Myers G.S."/>
        </authorList>
    </citation>
    <scope>NUCLEOTIDE SEQUENCE [LARGE SCALE GENOMIC DNA]</scope>
    <source>
        <strain evidence="1 2">E58</strain>
    </source>
</reference>